<dbReference type="PANTHER" id="PTHR37950:SF1">
    <property type="entry name" value="4-HYDROXYPHENYLACETATE CATABOLISM PROTEIN"/>
    <property type="match status" value="1"/>
</dbReference>
<keyword evidence="1" id="KW-0413">Isomerase</keyword>
<dbReference type="InterPro" id="IPR014347">
    <property type="entry name" value="Tautomerase/MIF_sf"/>
</dbReference>
<dbReference type="RefSeq" id="WP_135876059.1">
    <property type="nucleotide sequence ID" value="NZ_SRSO01000005.1"/>
</dbReference>
<dbReference type="OrthoDB" id="9814215at2"/>
<dbReference type="EMBL" id="SRSO01000005">
    <property type="protein sequence ID" value="TGV03754.1"/>
    <property type="molecule type" value="Genomic_DNA"/>
</dbReference>
<accession>A0A4V3P530</accession>
<dbReference type="SUPFAM" id="SSF55331">
    <property type="entry name" value="Tautomerase/MIF"/>
    <property type="match status" value="1"/>
</dbReference>
<proteinExistence type="predicted"/>
<dbReference type="PANTHER" id="PTHR37950">
    <property type="entry name" value="4-HYDROXYPHENYLACETATE CATABOLISM PROTEIN"/>
    <property type="match status" value="1"/>
</dbReference>
<gene>
    <name evidence="1" type="ORF">EM932_04905</name>
</gene>
<sequence>MPHFVIDCSKNILTLQQPDTIMQEVHKAATDTGLFDETDIKVRLNPFKEYYLVGGKKGDFIHVFANIMEGRTTEQKAILSKQIVSQLKALFLTIPFIAINIRDFEKATYCNKDMI</sequence>
<comment type="caution">
    <text evidence="1">The sequence shown here is derived from an EMBL/GenBank/DDBJ whole genome shotgun (WGS) entry which is preliminary data.</text>
</comment>
<dbReference type="CDD" id="cd00580">
    <property type="entry name" value="CHMI"/>
    <property type="match status" value="1"/>
</dbReference>
<dbReference type="AlphaFoldDB" id="A0A4V3P530"/>
<keyword evidence="2" id="KW-1185">Reference proteome</keyword>
<dbReference type="Proteomes" id="UP000307602">
    <property type="component" value="Unassembled WGS sequence"/>
</dbReference>
<protein>
    <submittedName>
        <fullName evidence="1">5-carboxymethyl-2-hydroxymuconate Delta-isomerase</fullName>
    </submittedName>
</protein>
<reference evidence="1 2" key="1">
    <citation type="submission" date="2019-04" db="EMBL/GenBank/DDBJ databases">
        <authorList>
            <person name="Liu A."/>
        </authorList>
    </citation>
    <scope>NUCLEOTIDE SEQUENCE [LARGE SCALE GENOMIC DNA]</scope>
    <source>
        <strain evidence="1 2">RZ03</strain>
    </source>
</reference>
<dbReference type="Gene3D" id="3.30.429.10">
    <property type="entry name" value="Macrophage Migration Inhibitory Factor"/>
    <property type="match status" value="1"/>
</dbReference>
<evidence type="ECO:0000313" key="1">
    <source>
        <dbReference type="EMBL" id="TGV03754.1"/>
    </source>
</evidence>
<dbReference type="Pfam" id="PF02962">
    <property type="entry name" value="CHMI"/>
    <property type="match status" value="1"/>
</dbReference>
<evidence type="ECO:0000313" key="2">
    <source>
        <dbReference type="Proteomes" id="UP000307602"/>
    </source>
</evidence>
<name>A0A4V3P530_9FLAO</name>
<dbReference type="InterPro" id="IPR004220">
    <property type="entry name" value="5-COMe_2-OHmuconate_Isoase"/>
</dbReference>
<organism evidence="1 2">
    <name type="scientific">Flavivirga rizhaonensis</name>
    <dbReference type="NCBI Taxonomy" id="2559571"/>
    <lineage>
        <taxon>Bacteria</taxon>
        <taxon>Pseudomonadati</taxon>
        <taxon>Bacteroidota</taxon>
        <taxon>Flavobacteriia</taxon>
        <taxon>Flavobacteriales</taxon>
        <taxon>Flavobacteriaceae</taxon>
        <taxon>Flavivirga</taxon>
    </lineage>
</organism>
<dbReference type="GO" id="GO:0008704">
    <property type="term" value="F:5-carboxymethyl-2-hydroxymuconate delta-isomerase activity"/>
    <property type="evidence" value="ECO:0007669"/>
    <property type="project" value="InterPro"/>
</dbReference>